<accession>A0ACC1A1C3</accession>
<organism evidence="1 2">
    <name type="scientific">Pistacia atlantica</name>
    <dbReference type="NCBI Taxonomy" id="434234"/>
    <lineage>
        <taxon>Eukaryota</taxon>
        <taxon>Viridiplantae</taxon>
        <taxon>Streptophyta</taxon>
        <taxon>Embryophyta</taxon>
        <taxon>Tracheophyta</taxon>
        <taxon>Spermatophyta</taxon>
        <taxon>Magnoliopsida</taxon>
        <taxon>eudicotyledons</taxon>
        <taxon>Gunneridae</taxon>
        <taxon>Pentapetalae</taxon>
        <taxon>rosids</taxon>
        <taxon>malvids</taxon>
        <taxon>Sapindales</taxon>
        <taxon>Anacardiaceae</taxon>
        <taxon>Pistacia</taxon>
    </lineage>
</organism>
<protein>
    <submittedName>
        <fullName evidence="1">Uncharacterized protein</fullName>
    </submittedName>
</protein>
<evidence type="ECO:0000313" key="2">
    <source>
        <dbReference type="Proteomes" id="UP001164250"/>
    </source>
</evidence>
<proteinExistence type="predicted"/>
<reference evidence="2" key="1">
    <citation type="journal article" date="2023" name="G3 (Bethesda)">
        <title>Genome assembly and association tests identify interacting loci associated with vigor, precocity, and sex in interspecific pistachio rootstocks.</title>
        <authorList>
            <person name="Palmer W."/>
            <person name="Jacygrad E."/>
            <person name="Sagayaradj S."/>
            <person name="Cavanaugh K."/>
            <person name="Han R."/>
            <person name="Bertier L."/>
            <person name="Beede B."/>
            <person name="Kafkas S."/>
            <person name="Golino D."/>
            <person name="Preece J."/>
            <person name="Michelmore R."/>
        </authorList>
    </citation>
    <scope>NUCLEOTIDE SEQUENCE [LARGE SCALE GENOMIC DNA]</scope>
</reference>
<dbReference type="Proteomes" id="UP001164250">
    <property type="component" value="Chromosome 12"/>
</dbReference>
<gene>
    <name evidence="1" type="ORF">Patl1_10718</name>
</gene>
<evidence type="ECO:0000313" key="1">
    <source>
        <dbReference type="EMBL" id="KAJ0081084.1"/>
    </source>
</evidence>
<keyword evidence="2" id="KW-1185">Reference proteome</keyword>
<sequence>MHDHYDEENNFGADQPIFIISPKNKKSLGISSDVARVRQVLKRKGLTWKIGQRVKVFKGACARVHKNNIYATIEYFLIEGLQGDAAGRQWF</sequence>
<comment type="caution">
    <text evidence="1">The sequence shown here is derived from an EMBL/GenBank/DDBJ whole genome shotgun (WGS) entry which is preliminary data.</text>
</comment>
<name>A0ACC1A1C3_9ROSI</name>
<dbReference type="EMBL" id="CM047908">
    <property type="protein sequence ID" value="KAJ0081084.1"/>
    <property type="molecule type" value="Genomic_DNA"/>
</dbReference>